<name>A0A0F9YXU6_9BACT</name>
<accession>A0A0F9YXU6</accession>
<dbReference type="InterPro" id="IPR003593">
    <property type="entry name" value="AAA+_ATPase"/>
</dbReference>
<dbReference type="EMBL" id="LBOI01000012">
    <property type="protein sequence ID" value="KKP31276.1"/>
    <property type="molecule type" value="Genomic_DNA"/>
</dbReference>
<feature type="domain" description="AAA+ ATPase" evidence="1">
    <location>
        <begin position="116"/>
        <end position="264"/>
    </location>
</feature>
<dbReference type="Gene3D" id="3.40.50.300">
    <property type="entry name" value="P-loop containing nucleotide triphosphate hydrolases"/>
    <property type="match status" value="1"/>
</dbReference>
<dbReference type="GO" id="GO:0005524">
    <property type="term" value="F:ATP binding"/>
    <property type="evidence" value="ECO:0007669"/>
    <property type="project" value="InterPro"/>
</dbReference>
<dbReference type="GO" id="GO:0016887">
    <property type="term" value="F:ATP hydrolysis activity"/>
    <property type="evidence" value="ECO:0007669"/>
    <property type="project" value="InterPro"/>
</dbReference>
<dbReference type="Pfam" id="PF00004">
    <property type="entry name" value="AAA"/>
    <property type="match status" value="1"/>
</dbReference>
<dbReference type="SUPFAM" id="SSF52540">
    <property type="entry name" value="P-loop containing nucleoside triphosphate hydrolases"/>
    <property type="match status" value="1"/>
</dbReference>
<reference evidence="2 3" key="1">
    <citation type="journal article" date="2015" name="Nature">
        <title>rRNA introns, odd ribosomes, and small enigmatic genomes across a large radiation of phyla.</title>
        <authorList>
            <person name="Brown C.T."/>
            <person name="Hug L.A."/>
            <person name="Thomas B.C."/>
            <person name="Sharon I."/>
            <person name="Castelle C.J."/>
            <person name="Singh A."/>
            <person name="Wilkins M.J."/>
            <person name="Williams K.H."/>
            <person name="Banfield J.F."/>
        </authorList>
    </citation>
    <scope>NUCLEOTIDE SEQUENCE [LARGE SCALE GENOMIC DNA]</scope>
</reference>
<dbReference type="GO" id="GO:0004252">
    <property type="term" value="F:serine-type endopeptidase activity"/>
    <property type="evidence" value="ECO:0007669"/>
    <property type="project" value="InterPro"/>
</dbReference>
<evidence type="ECO:0000313" key="2">
    <source>
        <dbReference type="EMBL" id="KKP31276.1"/>
    </source>
</evidence>
<dbReference type="Proteomes" id="UP000034803">
    <property type="component" value="Unassembled WGS sequence"/>
</dbReference>
<dbReference type="PANTHER" id="PTHR43718">
    <property type="entry name" value="LON PROTEASE"/>
    <property type="match status" value="1"/>
</dbReference>
<dbReference type="InterPro" id="IPR003959">
    <property type="entry name" value="ATPase_AAA_core"/>
</dbReference>
<protein>
    <submittedName>
        <fullName evidence="2">Lon protease</fullName>
    </submittedName>
</protein>
<dbReference type="Pfam" id="PF22667">
    <property type="entry name" value="Lon_lid"/>
    <property type="match status" value="1"/>
</dbReference>
<gene>
    <name evidence="2" type="ORF">UR21_C0012G0017</name>
</gene>
<dbReference type="SMART" id="SM00382">
    <property type="entry name" value="AAA"/>
    <property type="match status" value="1"/>
</dbReference>
<sequence length="349" mass="39255">MPDTAFNEIDILSDKITKSTIPDDLKSSVQIRLEQLKKLTNSPTFLPEYDRMNKYIDWIVSLPWNKKSKDNLDLINAKKILDINHFGLEEIKDRILEYISVMKLKQEKNEGEDIYRAPILCFVGLVGTGKTTIAYSIAEALGRKIARIPFGGMGDPLDLRGQSKMHPEAEPGKIIKALRTTQFKNSVILLDEIDRVTDIGRASIMGVLVELLDPGQNHAFSDHYIDYPFDLSECIFIATANNTTSISTAVMDRLEPIMMPSYTDQEKITIGQKYVFPKAMKAAGIPSETLKIDDDVWVSLVRPLGYDAGIRTMERTIEGVVRKVARLIVEGKGTSFTVTLQNIKEFLPL</sequence>
<dbReference type="Gene3D" id="1.10.8.60">
    <property type="match status" value="1"/>
</dbReference>
<dbReference type="PATRIC" id="fig|1618586.3.peg.662"/>
<keyword evidence="2" id="KW-0378">Hydrolase</keyword>
<evidence type="ECO:0000259" key="1">
    <source>
        <dbReference type="SMART" id="SM00382"/>
    </source>
</evidence>
<dbReference type="InterPro" id="IPR054594">
    <property type="entry name" value="Lon_lid"/>
</dbReference>
<dbReference type="InterPro" id="IPR027065">
    <property type="entry name" value="Lon_Prtase"/>
</dbReference>
<dbReference type="AlphaFoldDB" id="A0A0F9YXU6"/>
<keyword evidence="2" id="KW-0645">Protease</keyword>
<comment type="caution">
    <text evidence="2">The sequence shown here is derived from an EMBL/GenBank/DDBJ whole genome shotgun (WGS) entry which is preliminary data.</text>
</comment>
<dbReference type="GO" id="GO:0004176">
    <property type="term" value="F:ATP-dependent peptidase activity"/>
    <property type="evidence" value="ECO:0007669"/>
    <property type="project" value="InterPro"/>
</dbReference>
<dbReference type="PANTHER" id="PTHR43718:SF2">
    <property type="entry name" value="LON PROTEASE HOMOLOG, MITOCHONDRIAL"/>
    <property type="match status" value="1"/>
</dbReference>
<dbReference type="GO" id="GO:0006515">
    <property type="term" value="P:protein quality control for misfolded or incompletely synthesized proteins"/>
    <property type="evidence" value="ECO:0007669"/>
    <property type="project" value="TreeGrafter"/>
</dbReference>
<evidence type="ECO:0000313" key="3">
    <source>
        <dbReference type="Proteomes" id="UP000034803"/>
    </source>
</evidence>
<proteinExistence type="predicted"/>
<dbReference type="InterPro" id="IPR027417">
    <property type="entry name" value="P-loop_NTPase"/>
</dbReference>
<organism evidence="2 3">
    <name type="scientific">Candidatus Woesebacteria bacterium GW2011_GWC2_31_9</name>
    <dbReference type="NCBI Taxonomy" id="1618586"/>
    <lineage>
        <taxon>Bacteria</taxon>
        <taxon>Candidatus Woeseibacteriota</taxon>
    </lineage>
</organism>